<dbReference type="Proteomes" id="UP001162480">
    <property type="component" value="Chromosome 13"/>
</dbReference>
<evidence type="ECO:0000256" key="2">
    <source>
        <dbReference type="ARBA" id="ARBA00004496"/>
    </source>
</evidence>
<dbReference type="InterPro" id="IPR004182">
    <property type="entry name" value="GRAM"/>
</dbReference>
<evidence type="ECO:0000256" key="5">
    <source>
        <dbReference type="ARBA" id="ARBA00022490"/>
    </source>
</evidence>
<feature type="compositionally biased region" description="Low complexity" evidence="11">
    <location>
        <begin position="12"/>
        <end position="36"/>
    </location>
</feature>
<dbReference type="Pfam" id="PF06602">
    <property type="entry name" value="Myotub-related"/>
    <property type="match status" value="1"/>
</dbReference>
<evidence type="ECO:0000256" key="10">
    <source>
        <dbReference type="PIRSR" id="PIRSR630564-2"/>
    </source>
</evidence>
<dbReference type="PROSITE" id="PS51339">
    <property type="entry name" value="PPASE_MYOTUBULARIN"/>
    <property type="match status" value="1"/>
</dbReference>
<feature type="active site" description="Phosphocysteine intermediate" evidence="9">
    <location>
        <position position="466"/>
    </location>
</feature>
<protein>
    <recommendedName>
        <fullName evidence="4">phosphatidylinositol-3,5-bisphosphate 3-phosphatase</fullName>
        <ecNumber evidence="4">3.1.3.95</ecNumber>
    </recommendedName>
</protein>
<dbReference type="GO" id="GO:0012505">
    <property type="term" value="C:endomembrane system"/>
    <property type="evidence" value="ECO:0007669"/>
    <property type="project" value="UniProtKB-SubCell"/>
</dbReference>
<comment type="subcellular location">
    <subcellularLocation>
        <location evidence="2">Cytoplasm</location>
    </subcellularLocation>
    <subcellularLocation>
        <location evidence="1">Endomembrane system</location>
        <topology evidence="1">Peripheral membrane protein</topology>
    </subcellularLocation>
</comment>
<dbReference type="PROSITE" id="PS00383">
    <property type="entry name" value="TYR_PHOSPHATASE_1"/>
    <property type="match status" value="1"/>
</dbReference>
<keyword evidence="5" id="KW-0963">Cytoplasm</keyword>
<dbReference type="InterPro" id="IPR003595">
    <property type="entry name" value="Tyr_Pase_cat"/>
</dbReference>
<dbReference type="GO" id="GO:0052629">
    <property type="term" value="F:phosphatidylinositol-3,5-bisphosphate 3-phosphatase activity"/>
    <property type="evidence" value="ECO:0007669"/>
    <property type="project" value="UniProtKB-EC"/>
</dbReference>
<evidence type="ECO:0000256" key="8">
    <source>
        <dbReference type="ARBA" id="ARBA00023136"/>
    </source>
</evidence>
<evidence type="ECO:0000259" key="12">
    <source>
        <dbReference type="PROSITE" id="PS51339"/>
    </source>
</evidence>
<dbReference type="CDD" id="cd14535">
    <property type="entry name" value="PTP-MTM1-like"/>
    <property type="match status" value="1"/>
</dbReference>
<dbReference type="Gene3D" id="2.30.29.30">
    <property type="entry name" value="Pleckstrin-homology domain (PH domain)/Phosphotyrosine-binding domain (PTB)"/>
    <property type="match status" value="1"/>
</dbReference>
<evidence type="ECO:0000256" key="9">
    <source>
        <dbReference type="PIRSR" id="PIRSR630564-1"/>
    </source>
</evidence>
<evidence type="ECO:0000256" key="3">
    <source>
        <dbReference type="ARBA" id="ARBA00007471"/>
    </source>
</evidence>
<dbReference type="GO" id="GO:0046856">
    <property type="term" value="P:phosphatidylinositol dephosphorylation"/>
    <property type="evidence" value="ECO:0007669"/>
    <property type="project" value="TreeGrafter"/>
</dbReference>
<evidence type="ECO:0000313" key="13">
    <source>
        <dbReference type="EMBL" id="CAI9732286.1"/>
    </source>
</evidence>
<feature type="binding site" evidence="10">
    <location>
        <begin position="379"/>
        <end position="382"/>
    </location>
    <ligand>
        <name>substrate</name>
    </ligand>
</feature>
<feature type="compositionally biased region" description="Low complexity" evidence="11">
    <location>
        <begin position="673"/>
        <end position="705"/>
    </location>
</feature>
<feature type="region of interest" description="Disordered" evidence="11">
    <location>
        <begin position="1"/>
        <end position="73"/>
    </location>
</feature>
<dbReference type="PANTHER" id="PTHR10807">
    <property type="entry name" value="MYOTUBULARIN-RELATED"/>
    <property type="match status" value="1"/>
</dbReference>
<keyword evidence="7" id="KW-0443">Lipid metabolism</keyword>
<evidence type="ECO:0000256" key="11">
    <source>
        <dbReference type="SAM" id="MobiDB-lite"/>
    </source>
</evidence>
<comment type="similarity">
    <text evidence="3">Belongs to the protein-tyrosine phosphatase family. Non-receptor class myotubularin subfamily.</text>
</comment>
<dbReference type="InterPro" id="IPR029021">
    <property type="entry name" value="Prot-tyrosine_phosphatase-like"/>
</dbReference>
<keyword evidence="6" id="KW-0378">Hydrolase</keyword>
<dbReference type="InterPro" id="IPR016130">
    <property type="entry name" value="Tyr_Pase_AS"/>
</dbReference>
<evidence type="ECO:0000313" key="14">
    <source>
        <dbReference type="Proteomes" id="UP001162480"/>
    </source>
</evidence>
<feature type="binding site" evidence="10">
    <location>
        <begin position="404"/>
        <end position="405"/>
    </location>
    <ligand>
        <name>substrate</name>
    </ligand>
</feature>
<feature type="domain" description="Myotubularin phosphatase" evidence="12">
    <location>
        <begin position="255"/>
        <end position="630"/>
    </location>
</feature>
<dbReference type="InterPro" id="IPR030564">
    <property type="entry name" value="Myotubularin"/>
</dbReference>
<keyword evidence="14" id="KW-1185">Reference proteome</keyword>
<feature type="binding site" evidence="10">
    <location>
        <begin position="466"/>
        <end position="472"/>
    </location>
    <ligand>
        <name>substrate</name>
    </ligand>
</feature>
<dbReference type="FunFam" id="2.30.29.30:FF:000038">
    <property type="entry name" value="Myotubularin 1, isoform CRA_a"/>
    <property type="match status" value="1"/>
</dbReference>
<feature type="region of interest" description="Disordered" evidence="11">
    <location>
        <begin position="664"/>
        <end position="705"/>
    </location>
</feature>
<proteinExistence type="inferred from homology"/>
<dbReference type="GO" id="GO:0005737">
    <property type="term" value="C:cytoplasm"/>
    <property type="evidence" value="ECO:0007669"/>
    <property type="project" value="UniProtKB-SubCell"/>
</dbReference>
<dbReference type="EMBL" id="OX597826">
    <property type="protein sequence ID" value="CAI9732286.1"/>
    <property type="molecule type" value="Genomic_DNA"/>
</dbReference>
<evidence type="ECO:0000256" key="1">
    <source>
        <dbReference type="ARBA" id="ARBA00004184"/>
    </source>
</evidence>
<keyword evidence="8" id="KW-0472">Membrane</keyword>
<dbReference type="GO" id="GO:0004438">
    <property type="term" value="F:phosphatidylinositol-3-phosphate phosphatase activity"/>
    <property type="evidence" value="ECO:0007669"/>
    <property type="project" value="TreeGrafter"/>
</dbReference>
<dbReference type="EC" id="3.1.3.95" evidence="4"/>
<evidence type="ECO:0000256" key="4">
    <source>
        <dbReference type="ARBA" id="ARBA00012903"/>
    </source>
</evidence>
<dbReference type="SUPFAM" id="SSF50729">
    <property type="entry name" value="PH domain-like"/>
    <property type="match status" value="1"/>
</dbReference>
<dbReference type="PANTHER" id="PTHR10807:SF128">
    <property type="entry name" value="PHOSPHATIDYLINOSITOL-3,5-BISPHOSPHATE 3-PHOSPHATASE"/>
    <property type="match status" value="1"/>
</dbReference>
<dbReference type="InterPro" id="IPR011993">
    <property type="entry name" value="PH-like_dom_sf"/>
</dbReference>
<dbReference type="InterPro" id="IPR010569">
    <property type="entry name" value="Myotubularin-like_Pase_dom"/>
</dbReference>
<dbReference type="GO" id="GO:0016020">
    <property type="term" value="C:membrane"/>
    <property type="evidence" value="ECO:0007669"/>
    <property type="project" value="TreeGrafter"/>
</dbReference>
<feature type="compositionally biased region" description="Low complexity" evidence="11">
    <location>
        <begin position="44"/>
        <end position="68"/>
    </location>
</feature>
<name>A0AA36BD78_OCTVU</name>
<accession>A0AA36BD78</accession>
<dbReference type="SUPFAM" id="SSF52799">
    <property type="entry name" value="(Phosphotyrosine protein) phosphatases II"/>
    <property type="match status" value="1"/>
</dbReference>
<dbReference type="Pfam" id="PF02893">
    <property type="entry name" value="GRAM"/>
    <property type="match status" value="1"/>
</dbReference>
<reference evidence="13" key="1">
    <citation type="submission" date="2023-08" db="EMBL/GenBank/DDBJ databases">
        <authorList>
            <person name="Alioto T."/>
            <person name="Alioto T."/>
            <person name="Gomez Garrido J."/>
        </authorList>
    </citation>
    <scope>NUCLEOTIDE SEQUENCE</scope>
</reference>
<dbReference type="AlphaFoldDB" id="A0AA36BD78"/>
<sequence length="705" mass="79949">MDPRDNSDLYDGGTVSVSTGASRSTTGASSESVSTSDRSMPQQSPSTSSKESAGSPSKSLCSSTSTSSENVPAATTANVAHSAVLSTSEPATVKPHRDTLKYGQSEELPLYEGEKNQGMAHDVTYLCPYSGAVKGTLTVTNYRLHFRSAERMPGYEGIHHLYSEQTLLKDSFFILDVPLGVISRVEKIGGATSRGENSYRIDILCKDMRNLRFAHKQENHSRRQVFEKIQLYAFPITNKFPLFAFQFKANYEEDGWSISDQLAEFKRQGIPNTWRISRVNENYELCDTYPSLLVVPKTASDEYLRHVAGFRSRGRLPVMSWIHPESQATITRSSQPLVGVTGKRNKEDEQYIQMIMDANAQSHKLFIMDARPSANAMANKAKGGGYENEDAYHNAELIFFDIPNIHVMRESLRKLKDVCFPNINETHWLSNIESTRWLDHIKQILAGAVRIADKVEYYKTSVLVHCSDGWDRTAQLTSLAMIMLDPYYRTVKGFELLIEKEWLSFGHKFAQRIGHGEDKHSDADRSPVFLQFIDCVWQMANQFPIAFEFNEYFLITIMDHLYSCLFGTFLYNSEQQRVKEELKTKTHSLWGYINSSVEDYLNPLYATYLDQHVLLPVASMRQLELWIGYYCRWNPCLRPQEPIHLRNNVLLKLKNHLQKEYESLMKEQESRNARGTSSSSSSQAVNSTASISSSSAQRVASPVST</sequence>
<evidence type="ECO:0000256" key="6">
    <source>
        <dbReference type="ARBA" id="ARBA00022801"/>
    </source>
</evidence>
<dbReference type="SMART" id="SM00404">
    <property type="entry name" value="PTPc_motif"/>
    <property type="match status" value="1"/>
</dbReference>
<organism evidence="13 14">
    <name type="scientific">Octopus vulgaris</name>
    <name type="common">Common octopus</name>
    <dbReference type="NCBI Taxonomy" id="6645"/>
    <lineage>
        <taxon>Eukaryota</taxon>
        <taxon>Metazoa</taxon>
        <taxon>Spiralia</taxon>
        <taxon>Lophotrochozoa</taxon>
        <taxon>Mollusca</taxon>
        <taxon>Cephalopoda</taxon>
        <taxon>Coleoidea</taxon>
        <taxon>Octopodiformes</taxon>
        <taxon>Octopoda</taxon>
        <taxon>Incirrata</taxon>
        <taxon>Octopodidae</taxon>
        <taxon>Octopus</taxon>
    </lineage>
</organism>
<evidence type="ECO:0000256" key="7">
    <source>
        <dbReference type="ARBA" id="ARBA00023098"/>
    </source>
</evidence>
<gene>
    <name evidence="13" type="ORF">OCTVUL_1B002420</name>
</gene>